<feature type="compositionally biased region" description="Polar residues" evidence="1">
    <location>
        <begin position="32"/>
        <end position="47"/>
    </location>
</feature>
<dbReference type="Proteomes" id="UP001153069">
    <property type="component" value="Unassembled WGS sequence"/>
</dbReference>
<proteinExistence type="predicted"/>
<accession>A0A9N8DVD4</accession>
<keyword evidence="5" id="KW-1185">Reference proteome</keyword>
<dbReference type="SUPFAM" id="SSF81383">
    <property type="entry name" value="F-box domain"/>
    <property type="match status" value="1"/>
</dbReference>
<dbReference type="PROSITE" id="PS50181">
    <property type="entry name" value="FBOX"/>
    <property type="match status" value="1"/>
</dbReference>
<evidence type="ECO:0000259" key="3">
    <source>
        <dbReference type="PROSITE" id="PS50181"/>
    </source>
</evidence>
<evidence type="ECO:0000256" key="2">
    <source>
        <dbReference type="SAM" id="Phobius"/>
    </source>
</evidence>
<dbReference type="Pfam" id="PF00646">
    <property type="entry name" value="F-box"/>
    <property type="match status" value="1"/>
</dbReference>
<evidence type="ECO:0000313" key="4">
    <source>
        <dbReference type="EMBL" id="CAB9509214.1"/>
    </source>
</evidence>
<keyword evidence="2" id="KW-0472">Membrane</keyword>
<evidence type="ECO:0000313" key="5">
    <source>
        <dbReference type="Proteomes" id="UP001153069"/>
    </source>
</evidence>
<dbReference type="AlphaFoldDB" id="A0A9N8DVD4"/>
<feature type="region of interest" description="Disordered" evidence="1">
    <location>
        <begin position="24"/>
        <end position="49"/>
    </location>
</feature>
<reference evidence="4" key="1">
    <citation type="submission" date="2020-06" db="EMBL/GenBank/DDBJ databases">
        <authorList>
            <consortium name="Plant Systems Biology data submission"/>
        </authorList>
    </citation>
    <scope>NUCLEOTIDE SEQUENCE</scope>
    <source>
        <strain evidence="4">D6</strain>
    </source>
</reference>
<comment type="caution">
    <text evidence="4">The sequence shown here is derived from an EMBL/GenBank/DDBJ whole genome shotgun (WGS) entry which is preliminary data.</text>
</comment>
<evidence type="ECO:0000256" key="1">
    <source>
        <dbReference type="SAM" id="MobiDB-lite"/>
    </source>
</evidence>
<dbReference type="InterPro" id="IPR001810">
    <property type="entry name" value="F-box_dom"/>
</dbReference>
<feature type="transmembrane region" description="Helical" evidence="2">
    <location>
        <begin position="58"/>
        <end position="78"/>
    </location>
</feature>
<dbReference type="EMBL" id="CAICTM010000379">
    <property type="protein sequence ID" value="CAB9509214.1"/>
    <property type="molecule type" value="Genomic_DNA"/>
</dbReference>
<protein>
    <recommendedName>
        <fullName evidence="3">F-box domain-containing protein</fullName>
    </recommendedName>
</protein>
<dbReference type="Gene3D" id="1.20.1280.50">
    <property type="match status" value="1"/>
</dbReference>
<organism evidence="4 5">
    <name type="scientific">Seminavis robusta</name>
    <dbReference type="NCBI Taxonomy" id="568900"/>
    <lineage>
        <taxon>Eukaryota</taxon>
        <taxon>Sar</taxon>
        <taxon>Stramenopiles</taxon>
        <taxon>Ochrophyta</taxon>
        <taxon>Bacillariophyta</taxon>
        <taxon>Bacillariophyceae</taxon>
        <taxon>Bacillariophycidae</taxon>
        <taxon>Naviculales</taxon>
        <taxon>Naviculaceae</taxon>
        <taxon>Seminavis</taxon>
    </lineage>
</organism>
<feature type="domain" description="F-box" evidence="3">
    <location>
        <begin position="277"/>
        <end position="322"/>
    </location>
</feature>
<keyword evidence="2" id="KW-1133">Transmembrane helix</keyword>
<dbReference type="OrthoDB" id="3219396at2759"/>
<dbReference type="InterPro" id="IPR036047">
    <property type="entry name" value="F-box-like_dom_sf"/>
</dbReference>
<name>A0A9N8DVD4_9STRA</name>
<sequence>MEHTQHKDEEEAVFVAIPATDTTSGAVRRSRSNGNKEATSTAQTHNMPNKKGWGSARVAFVTILVVLGFEAATIFYFIKTEEAANRKRKIEHDVHLGILGNPGDYETFNFTLPDEANGPWSSKTRCIKAVARGGAVLEVFYDFPDIALGTTNHPHVSPTYMSISVIPMKPSPTVVLKPTSELIKKHKGSFQHTMEADGEAKICVRASGATNDNHMQFGLNATIASAGRPTGTFRFSSPLSPCNNPGICGGAGSISSDAKKTMSKRNNDGVVVAEAAPVSFSCLTEELLLNVAEFLPAKDLLQFQCVSSELASLKTDSIWKQRCRDRWAPWPRFQLTSKREEELNRRFSSSDDQKSWKVRYQLVEQQATCTELTLEDLQNLQWYLSFIISGVHRGETNSQLIPIQFCRNNHLMMMGHPPLPYQIICDTPPPSDHIRSGLRGDRPFSNTQYLQISEFPAHFITRKKSNAEWMIVNENVLIVSTGKRVWV</sequence>
<keyword evidence="2" id="KW-0812">Transmembrane</keyword>
<gene>
    <name evidence="4" type="ORF">SEMRO_380_G130550.1</name>
</gene>